<evidence type="ECO:0000256" key="12">
    <source>
        <dbReference type="RuleBase" id="RU362081"/>
    </source>
</evidence>
<evidence type="ECO:0000256" key="2">
    <source>
        <dbReference type="ARBA" id="ARBA00006024"/>
    </source>
</evidence>
<dbReference type="SFLD" id="SFLDS00003">
    <property type="entry name" value="Haloacid_Dehalogenase"/>
    <property type="match status" value="1"/>
</dbReference>
<evidence type="ECO:0000256" key="3">
    <source>
        <dbReference type="ARBA" id="ARBA00022692"/>
    </source>
</evidence>
<dbReference type="PRINTS" id="PR00119">
    <property type="entry name" value="CATATPASE"/>
</dbReference>
<dbReference type="CDD" id="cd00371">
    <property type="entry name" value="HMA"/>
    <property type="match status" value="1"/>
</dbReference>
<evidence type="ECO:0000256" key="1">
    <source>
        <dbReference type="ARBA" id="ARBA00004141"/>
    </source>
</evidence>
<keyword evidence="6 12" id="KW-0067">ATP-binding</keyword>
<dbReference type="InterPro" id="IPR001757">
    <property type="entry name" value="P_typ_ATPase"/>
</dbReference>
<dbReference type="NCBIfam" id="TIGR01494">
    <property type="entry name" value="ATPase_P-type"/>
    <property type="match status" value="1"/>
</dbReference>
<protein>
    <recommendedName>
        <fullName evidence="10">P-type Zn(2+) transporter</fullName>
        <ecNumber evidence="10">7.2.2.12</ecNumber>
    </recommendedName>
</protein>
<comment type="similarity">
    <text evidence="2 12">Belongs to the cation transport ATPase (P-type) (TC 3.A.3) family. Type IB subfamily.</text>
</comment>
<comment type="subcellular location">
    <subcellularLocation>
        <location evidence="12">Cell membrane</location>
    </subcellularLocation>
    <subcellularLocation>
        <location evidence="1">Membrane</location>
        <topology evidence="1">Multi-pass membrane protein</topology>
    </subcellularLocation>
</comment>
<feature type="region of interest" description="Disordered" evidence="13">
    <location>
        <begin position="1"/>
        <end position="36"/>
    </location>
</feature>
<organism evidence="15 16">
    <name type="scientific">Pseudomonas lini</name>
    <dbReference type="NCBI Taxonomy" id="163011"/>
    <lineage>
        <taxon>Bacteria</taxon>
        <taxon>Pseudomonadati</taxon>
        <taxon>Pseudomonadota</taxon>
        <taxon>Gammaproteobacteria</taxon>
        <taxon>Pseudomonadales</taxon>
        <taxon>Pseudomonadaceae</taxon>
        <taxon>Pseudomonas</taxon>
    </lineage>
</organism>
<dbReference type="PROSITE" id="PS50846">
    <property type="entry name" value="HMA_2"/>
    <property type="match status" value="1"/>
</dbReference>
<dbReference type="GO" id="GO:0016463">
    <property type="term" value="F:P-type zinc transporter activity"/>
    <property type="evidence" value="ECO:0007669"/>
    <property type="project" value="UniProtKB-EC"/>
</dbReference>
<proteinExistence type="inferred from homology"/>
<keyword evidence="3 12" id="KW-0812">Transmembrane</keyword>
<dbReference type="InterPro" id="IPR044492">
    <property type="entry name" value="P_typ_ATPase_HD_dom"/>
</dbReference>
<feature type="transmembrane region" description="Helical" evidence="12">
    <location>
        <begin position="708"/>
        <end position="727"/>
    </location>
</feature>
<dbReference type="SUPFAM" id="SSF56784">
    <property type="entry name" value="HAD-like"/>
    <property type="match status" value="1"/>
</dbReference>
<evidence type="ECO:0000259" key="14">
    <source>
        <dbReference type="PROSITE" id="PS50846"/>
    </source>
</evidence>
<dbReference type="InterPro" id="IPR023214">
    <property type="entry name" value="HAD_sf"/>
</dbReference>
<dbReference type="InterPro" id="IPR008250">
    <property type="entry name" value="ATPase_P-typ_transduc_dom_A_sf"/>
</dbReference>
<dbReference type="Gene3D" id="3.30.70.100">
    <property type="match status" value="1"/>
</dbReference>
<dbReference type="SFLD" id="SFLDG00002">
    <property type="entry name" value="C1.7:_P-type_atpase_like"/>
    <property type="match status" value="1"/>
</dbReference>
<dbReference type="PRINTS" id="PR00941">
    <property type="entry name" value="CDATPASE"/>
</dbReference>
<dbReference type="InterPro" id="IPR059000">
    <property type="entry name" value="ATPase_P-type_domA"/>
</dbReference>
<dbReference type="InterPro" id="IPR036163">
    <property type="entry name" value="HMA_dom_sf"/>
</dbReference>
<dbReference type="RefSeq" id="WP_123719726.1">
    <property type="nucleotide sequence ID" value="NZ_MOBN01000013.1"/>
</dbReference>
<dbReference type="EC" id="7.2.2.12" evidence="10"/>
<dbReference type="Pfam" id="PF00702">
    <property type="entry name" value="Hydrolase"/>
    <property type="match status" value="1"/>
</dbReference>
<dbReference type="Pfam" id="PF00403">
    <property type="entry name" value="HMA"/>
    <property type="match status" value="1"/>
</dbReference>
<dbReference type="SUPFAM" id="SSF55008">
    <property type="entry name" value="HMA, heavy metal-associated domain"/>
    <property type="match status" value="1"/>
</dbReference>
<dbReference type="Gene3D" id="2.70.150.10">
    <property type="entry name" value="Calcium-transporting ATPase, cytoplasmic transduction domain A"/>
    <property type="match status" value="1"/>
</dbReference>
<dbReference type="GO" id="GO:0005886">
    <property type="term" value="C:plasma membrane"/>
    <property type="evidence" value="ECO:0007669"/>
    <property type="project" value="UniProtKB-SubCell"/>
</dbReference>
<keyword evidence="7" id="KW-1278">Translocase</keyword>
<keyword evidence="5 12" id="KW-0547">Nucleotide-binding</keyword>
<evidence type="ECO:0000256" key="6">
    <source>
        <dbReference type="ARBA" id="ARBA00022840"/>
    </source>
</evidence>
<evidence type="ECO:0000256" key="10">
    <source>
        <dbReference type="ARBA" id="ARBA00039097"/>
    </source>
</evidence>
<feature type="domain" description="HMA" evidence="14">
    <location>
        <begin position="57"/>
        <end position="121"/>
    </location>
</feature>
<dbReference type="GO" id="GO:0015086">
    <property type="term" value="F:cadmium ion transmembrane transporter activity"/>
    <property type="evidence" value="ECO:0007669"/>
    <property type="project" value="TreeGrafter"/>
</dbReference>
<evidence type="ECO:0000313" key="15">
    <source>
        <dbReference type="EMBL" id="RON29639.1"/>
    </source>
</evidence>
<evidence type="ECO:0000256" key="4">
    <source>
        <dbReference type="ARBA" id="ARBA00022723"/>
    </source>
</evidence>
<dbReference type="EMBL" id="MOBN01000013">
    <property type="protein sequence ID" value="RON29639.1"/>
    <property type="molecule type" value="Genomic_DNA"/>
</dbReference>
<dbReference type="NCBIfam" id="TIGR01511">
    <property type="entry name" value="ATPase-IB1_Cu"/>
    <property type="match status" value="1"/>
</dbReference>
<accession>A0A423IW21</accession>
<comment type="caution">
    <text evidence="15">The sequence shown here is derived from an EMBL/GenBank/DDBJ whole genome shotgun (WGS) entry which is preliminary data.</text>
</comment>
<evidence type="ECO:0000256" key="5">
    <source>
        <dbReference type="ARBA" id="ARBA00022741"/>
    </source>
</evidence>
<dbReference type="SUPFAM" id="SSF81665">
    <property type="entry name" value="Calcium ATPase, transmembrane domain M"/>
    <property type="match status" value="1"/>
</dbReference>
<dbReference type="PROSITE" id="PS00154">
    <property type="entry name" value="ATPASE_E1_E2"/>
    <property type="match status" value="1"/>
</dbReference>
<dbReference type="NCBIfam" id="TIGR01525">
    <property type="entry name" value="ATPase-IB_hvy"/>
    <property type="match status" value="1"/>
</dbReference>
<dbReference type="InterPro" id="IPR023299">
    <property type="entry name" value="ATPase_P-typ_cyto_dom_N"/>
</dbReference>
<gene>
    <name evidence="15" type="ORF">BK663_05615</name>
</gene>
<dbReference type="PANTHER" id="PTHR48085">
    <property type="entry name" value="CADMIUM/ZINC-TRANSPORTING ATPASE HMA2-RELATED"/>
    <property type="match status" value="1"/>
</dbReference>
<evidence type="ECO:0000313" key="16">
    <source>
        <dbReference type="Proteomes" id="UP000284168"/>
    </source>
</evidence>
<dbReference type="Gene3D" id="3.40.50.1000">
    <property type="entry name" value="HAD superfamily/HAD-like"/>
    <property type="match status" value="1"/>
</dbReference>
<dbReference type="GO" id="GO:0016887">
    <property type="term" value="F:ATP hydrolysis activity"/>
    <property type="evidence" value="ECO:0007669"/>
    <property type="project" value="InterPro"/>
</dbReference>
<feature type="transmembrane region" description="Helical" evidence="12">
    <location>
        <begin position="367"/>
        <end position="386"/>
    </location>
</feature>
<feature type="compositionally biased region" description="Basic residues" evidence="13">
    <location>
        <begin position="7"/>
        <end position="19"/>
    </location>
</feature>
<feature type="transmembrane region" description="Helical" evidence="12">
    <location>
        <begin position="733"/>
        <end position="751"/>
    </location>
</feature>
<dbReference type="InterPro" id="IPR036412">
    <property type="entry name" value="HAD-like_sf"/>
</dbReference>
<dbReference type="CDD" id="cd07545">
    <property type="entry name" value="P-type_ATPase_Cd-like"/>
    <property type="match status" value="1"/>
</dbReference>
<dbReference type="FunFam" id="2.70.150.10:FF:000002">
    <property type="entry name" value="Copper-transporting ATPase 1, putative"/>
    <property type="match status" value="1"/>
</dbReference>
<dbReference type="Gene3D" id="3.40.1110.10">
    <property type="entry name" value="Calcium-transporting ATPase, cytoplasmic domain N"/>
    <property type="match status" value="1"/>
</dbReference>
<keyword evidence="9 12" id="KW-0472">Membrane</keyword>
<evidence type="ECO:0000256" key="11">
    <source>
        <dbReference type="ARBA" id="ARBA00047308"/>
    </source>
</evidence>
<dbReference type="Pfam" id="PF00122">
    <property type="entry name" value="E1-E2_ATPase"/>
    <property type="match status" value="1"/>
</dbReference>
<feature type="transmembrane region" description="Helical" evidence="12">
    <location>
        <begin position="398"/>
        <end position="425"/>
    </location>
</feature>
<dbReference type="AlphaFoldDB" id="A0A423IW21"/>
<sequence>MSDSLHTHKPKAGHDHSHKLQSVQQHNHGGHGDSCCSSKAAAPSLIKLSETPTAGARLSSFRIEAMDCPTEQTLIQNKLGKLPGVQQLEFNLINRVLGVTHDLPSTAPIIDAIKSLGMHAEPLEQGVEAPTPVPEKKPWWPLALSGVGALAAEVIHFTNAAPNWVVAVIALISILSGGLSTYKKGWIALKNLNLNINALMSIAVTGAILIGQWPEAAMVMFLFTVAELIEARSLDRARNAIGGLMQMAPEQATVQQADGSWVAQPVKNIELGARVRVRPGERIGLDGEVLSGNSTIDQAPITGESLPVEKTIGDKVFAGTINQSGSLEYTVTAEANHSTLARIIHAVEQAQGARAPTQRFVDAFSKIYTPAVFILALAVAVIPPLFMDALWFDWIYRALVLLVVACPCALVISTPVTIVSGLAAAARKGILVKGGVYLEHGHKLDYLALDKTGTLTHGKPVQTDYLSLDPIADEIAPAIAAALAGRSDHPVSLAIANAAVDKQLKPLIVENFEALAGRGVRGEINGELYHLGNHRLVEDLGLCSPALEEKLFALEKQGKSVVLLLDKSGPLALFAVADTVKASSREAIQQLHELGIKTLMLTGDNVHTAQAIAAHVGIDQAQGDLLPTDKLQAIETLYAQGHRVGMVGDGINDAPALARAEIGFAMAAAGTDTAIETADVALMDDDLRKIPAFIRLSRQTSNILKQNIALALVIKAIFLGVTFAGIATMWMAVFADMGVSLLVVFNGLRLLRK</sequence>
<dbReference type="GO" id="GO:0005524">
    <property type="term" value="F:ATP binding"/>
    <property type="evidence" value="ECO:0007669"/>
    <property type="project" value="UniProtKB-UniRule"/>
</dbReference>
<dbReference type="SUPFAM" id="SSF81653">
    <property type="entry name" value="Calcium ATPase, transduction domain A"/>
    <property type="match status" value="1"/>
</dbReference>
<evidence type="ECO:0000256" key="8">
    <source>
        <dbReference type="ARBA" id="ARBA00022989"/>
    </source>
</evidence>
<dbReference type="InterPro" id="IPR006121">
    <property type="entry name" value="HMA_dom"/>
</dbReference>
<keyword evidence="4 12" id="KW-0479">Metal-binding</keyword>
<dbReference type="PANTHER" id="PTHR48085:SF5">
    <property type="entry name" value="CADMIUM_ZINC-TRANSPORTING ATPASE HMA4-RELATED"/>
    <property type="match status" value="1"/>
</dbReference>
<dbReference type="InterPro" id="IPR018303">
    <property type="entry name" value="ATPase_P-typ_P_site"/>
</dbReference>
<dbReference type="Proteomes" id="UP000284168">
    <property type="component" value="Unassembled WGS sequence"/>
</dbReference>
<keyword evidence="8 12" id="KW-1133">Transmembrane helix</keyword>
<evidence type="ECO:0000256" key="9">
    <source>
        <dbReference type="ARBA" id="ARBA00023136"/>
    </source>
</evidence>
<reference evidence="15 16" key="1">
    <citation type="submission" date="2016-10" db="EMBL/GenBank/DDBJ databases">
        <title>Comparative genome analysis of multiple Pseudomonas spp. focuses on biocontrol and plant growth promoting traits.</title>
        <authorList>
            <person name="Tao X.-Y."/>
            <person name="Taylor C.G."/>
        </authorList>
    </citation>
    <scope>NUCLEOTIDE SEQUENCE [LARGE SCALE GENOMIC DNA]</scope>
    <source>
        <strain evidence="15 16">48C10</strain>
    </source>
</reference>
<dbReference type="GO" id="GO:0046872">
    <property type="term" value="F:metal ion binding"/>
    <property type="evidence" value="ECO:0007669"/>
    <property type="project" value="UniProtKB-KW"/>
</dbReference>
<feature type="transmembrane region" description="Helical" evidence="12">
    <location>
        <begin position="164"/>
        <end position="182"/>
    </location>
</feature>
<keyword evidence="12" id="KW-1003">Cell membrane</keyword>
<evidence type="ECO:0000256" key="13">
    <source>
        <dbReference type="SAM" id="MobiDB-lite"/>
    </source>
</evidence>
<evidence type="ECO:0000256" key="7">
    <source>
        <dbReference type="ARBA" id="ARBA00022967"/>
    </source>
</evidence>
<dbReference type="SFLD" id="SFLDF00027">
    <property type="entry name" value="p-type_atpase"/>
    <property type="match status" value="1"/>
</dbReference>
<comment type="catalytic activity">
    <reaction evidence="11">
        <text>Zn(2+)(in) + ATP + H2O = Zn(2+)(out) + ADP + phosphate + H(+)</text>
        <dbReference type="Rhea" id="RHEA:20621"/>
        <dbReference type="ChEBI" id="CHEBI:15377"/>
        <dbReference type="ChEBI" id="CHEBI:15378"/>
        <dbReference type="ChEBI" id="CHEBI:29105"/>
        <dbReference type="ChEBI" id="CHEBI:30616"/>
        <dbReference type="ChEBI" id="CHEBI:43474"/>
        <dbReference type="ChEBI" id="CHEBI:456216"/>
        <dbReference type="EC" id="7.2.2.12"/>
    </reaction>
</comment>
<dbReference type="InterPro" id="IPR023298">
    <property type="entry name" value="ATPase_P-typ_TM_dom_sf"/>
</dbReference>
<dbReference type="InterPro" id="IPR051014">
    <property type="entry name" value="Cation_Transport_ATPase_IB"/>
</dbReference>
<name>A0A423IW21_9PSED</name>
<dbReference type="InterPro" id="IPR027256">
    <property type="entry name" value="P-typ_ATPase_IB"/>
</dbReference>